<comment type="caution">
    <text evidence="1">The sequence shown here is derived from an EMBL/GenBank/DDBJ whole genome shotgun (WGS) entry which is preliminary data.</text>
</comment>
<reference evidence="1" key="1">
    <citation type="submission" date="2022-12" db="EMBL/GenBank/DDBJ databases">
        <title>Genome Sequence of Lasiodiplodia mahajangana.</title>
        <authorList>
            <person name="Buettner E."/>
        </authorList>
    </citation>
    <scope>NUCLEOTIDE SEQUENCE</scope>
    <source>
        <strain evidence="1">VT137</strain>
    </source>
</reference>
<protein>
    <submittedName>
        <fullName evidence="1">Uncharacterized protein</fullName>
    </submittedName>
</protein>
<dbReference type="Proteomes" id="UP001153332">
    <property type="component" value="Unassembled WGS sequence"/>
</dbReference>
<accession>A0ACC2JIF8</accession>
<sequence>MDSAENYQPLLDSFQVQNVQRVREPPNQNDLAYQQTQQGNVVQYKQSQEEHGITNDIIQLQHTNQFHGLIQPNRQLQDSNVVLDLRQETKQQSEDRRQDIKREKADMPILPEPESPAQVWEALRIPEIDRQDLAYIARVAGSLSLEDRDRAEQVVGTQQFKRWMLSDRHWVHSDGQWVPTNQNIDVSGRTMKLLVHGDFDSNDNVSAFSVLCASLTGILRRQTDFISLVFFCGRHLYRDQNPGPLAMIRSLVGQLLQQNPSCPSGLSQNVSMPDVSRGDIPELCKLLGCLIRHLDSTVTVFCMIDGIGLYEREQYRSDMEEILNCILSLAEDEDQGVGASIKLFLTSTQPTRRVRKAFQAGTSLLTMAAVPDFAQGRSPIRFNRQVI</sequence>
<keyword evidence="2" id="KW-1185">Reference proteome</keyword>
<dbReference type="EMBL" id="JAPUUL010001512">
    <property type="protein sequence ID" value="KAJ8127216.1"/>
    <property type="molecule type" value="Genomic_DNA"/>
</dbReference>
<name>A0ACC2JIF8_9PEZI</name>
<organism evidence="1 2">
    <name type="scientific">Lasiodiplodia mahajangana</name>
    <dbReference type="NCBI Taxonomy" id="1108764"/>
    <lineage>
        <taxon>Eukaryota</taxon>
        <taxon>Fungi</taxon>
        <taxon>Dikarya</taxon>
        <taxon>Ascomycota</taxon>
        <taxon>Pezizomycotina</taxon>
        <taxon>Dothideomycetes</taxon>
        <taxon>Dothideomycetes incertae sedis</taxon>
        <taxon>Botryosphaeriales</taxon>
        <taxon>Botryosphaeriaceae</taxon>
        <taxon>Lasiodiplodia</taxon>
    </lineage>
</organism>
<evidence type="ECO:0000313" key="1">
    <source>
        <dbReference type="EMBL" id="KAJ8127216.1"/>
    </source>
</evidence>
<proteinExistence type="predicted"/>
<evidence type="ECO:0000313" key="2">
    <source>
        <dbReference type="Proteomes" id="UP001153332"/>
    </source>
</evidence>
<gene>
    <name evidence="1" type="ORF">O1611_g6423</name>
</gene>